<dbReference type="PROSITE" id="PS50893">
    <property type="entry name" value="ABC_TRANSPORTER_2"/>
    <property type="match status" value="2"/>
</dbReference>
<sequence>MQKKSILLAENLAYELSLAQTLFQKIQVSIEAGDRIALVGRNGVGKSTLLKILADQIKPSVGSVWSNGVVYCLPQISAIRQEITADTVLDFLISISDEWWKIEEILQTQFDTNINLYLPITNLSGGELTKLFIAIGLSQQPNLLLLDEPTNHMDLQALENLRQFLQNFTGAFVIVSHKPFFLDQVTDVTWELTPDALKVYGGNFSQYREQKQIELEAALRSHEIARKELKRTQTTAIQEQQRAAQSSCNGRAKFLNGSIDRMAAGLIKSKAEVSTGTAKKKHEAAVAKANEKVAETKIKTTKVTSIQLEEKNQKRRNLINIQGANLRVSERLLIQNIQLHVSSSDRIAIVGANGSGKSSLVKAILGMENQTIVLDSGEVLLAPAMKAVYLDQTYELVNRQYTILENMQAANPSLSYQLLRQQLGHFLFKYDDVQKSASVLSGGELARLALAMIGISEIDLLILDEPTNNLDIETVEQMVVGINDYQGAIWVISHDFDFLSQINITQSFNLKEQALQITTYLPNTPEQYYQELVKCHDICYSRSV</sequence>
<dbReference type="GO" id="GO:0005524">
    <property type="term" value="F:ATP binding"/>
    <property type="evidence" value="ECO:0007669"/>
    <property type="project" value="UniProtKB-KW"/>
</dbReference>
<accession>B2J4V0</accession>
<gene>
    <name evidence="5" type="ordered locus">Npun_F0287</name>
</gene>
<evidence type="ECO:0000256" key="3">
    <source>
        <dbReference type="ARBA" id="ARBA00022840"/>
    </source>
</evidence>
<feature type="domain" description="ABC transporter" evidence="4">
    <location>
        <begin position="319"/>
        <end position="537"/>
    </location>
</feature>
<keyword evidence="1" id="KW-0677">Repeat</keyword>
<dbReference type="STRING" id="63737.Npun_F0287"/>
<dbReference type="SMART" id="SM00382">
    <property type="entry name" value="AAA"/>
    <property type="match status" value="2"/>
</dbReference>
<dbReference type="PhylomeDB" id="B2J4V0"/>
<dbReference type="GO" id="GO:0016887">
    <property type="term" value="F:ATP hydrolysis activity"/>
    <property type="evidence" value="ECO:0007669"/>
    <property type="project" value="InterPro"/>
</dbReference>
<dbReference type="CDD" id="cd03221">
    <property type="entry name" value="ABCF_EF-3"/>
    <property type="match status" value="2"/>
</dbReference>
<dbReference type="HOGENOM" id="CLU_000604_36_0_3"/>
<keyword evidence="3" id="KW-0067">ATP-binding</keyword>
<dbReference type="PROSITE" id="PS00211">
    <property type="entry name" value="ABC_TRANSPORTER_1"/>
    <property type="match status" value="1"/>
</dbReference>
<dbReference type="EnsemblBacteria" id="ACC79072">
    <property type="protein sequence ID" value="ACC79072"/>
    <property type="gene ID" value="Npun_F0287"/>
</dbReference>
<dbReference type="Proteomes" id="UP000001191">
    <property type="component" value="Chromosome"/>
</dbReference>
<dbReference type="InterPro" id="IPR027417">
    <property type="entry name" value="P-loop_NTPase"/>
</dbReference>
<keyword evidence="6" id="KW-1185">Reference proteome</keyword>
<dbReference type="Gene3D" id="3.40.50.300">
    <property type="entry name" value="P-loop containing nucleotide triphosphate hydrolases"/>
    <property type="match status" value="2"/>
</dbReference>
<dbReference type="InterPro" id="IPR003439">
    <property type="entry name" value="ABC_transporter-like_ATP-bd"/>
</dbReference>
<evidence type="ECO:0000259" key="4">
    <source>
        <dbReference type="PROSITE" id="PS50893"/>
    </source>
</evidence>
<dbReference type="InterPro" id="IPR003593">
    <property type="entry name" value="AAA+_ATPase"/>
</dbReference>
<dbReference type="InterPro" id="IPR017871">
    <property type="entry name" value="ABC_transporter-like_CS"/>
</dbReference>
<reference evidence="5 6" key="2">
    <citation type="journal article" date="2013" name="Plant Physiol.">
        <title>A Nostoc punctiforme Sugar Transporter Necessary to Establish a Cyanobacterium-Plant Symbiosis.</title>
        <authorList>
            <person name="Ekman M."/>
            <person name="Picossi S."/>
            <person name="Campbell E.L."/>
            <person name="Meeks J.C."/>
            <person name="Flores E."/>
        </authorList>
    </citation>
    <scope>NUCLEOTIDE SEQUENCE [LARGE SCALE GENOMIC DNA]</scope>
    <source>
        <strain evidence="6">ATCC 29133 / PCC 73102</strain>
    </source>
</reference>
<dbReference type="eggNOG" id="COG0488">
    <property type="taxonomic scope" value="Bacteria"/>
</dbReference>
<evidence type="ECO:0000256" key="2">
    <source>
        <dbReference type="ARBA" id="ARBA00022741"/>
    </source>
</evidence>
<reference evidence="6" key="1">
    <citation type="submission" date="2008-04" db="EMBL/GenBank/DDBJ databases">
        <title>Complete sequence of chromosome of Nostoc punctiforme ATCC 29133.</title>
        <authorList>
            <consortium name="US DOE Joint Genome Institute"/>
            <person name="Copeland A."/>
            <person name="Lucas S."/>
            <person name="Lapidus A."/>
            <person name="Glavina del Rio T."/>
            <person name="Dalin E."/>
            <person name="Tice H."/>
            <person name="Pitluck S."/>
            <person name="Chain P."/>
            <person name="Malfatti S."/>
            <person name="Shin M."/>
            <person name="Vergez L."/>
            <person name="Schmutz J."/>
            <person name="Larimer F."/>
            <person name="Land M."/>
            <person name="Hauser L."/>
            <person name="Kyrpides N."/>
            <person name="Kim E."/>
            <person name="Meeks J.C."/>
            <person name="Elhai J."/>
            <person name="Campbell E.L."/>
            <person name="Thiel T."/>
            <person name="Longmire J."/>
            <person name="Potts M."/>
            <person name="Atlas R."/>
        </authorList>
    </citation>
    <scope>NUCLEOTIDE SEQUENCE [LARGE SCALE GENOMIC DNA]</scope>
    <source>
        <strain evidence="6">ATCC 29133 / PCC 73102</strain>
    </source>
</reference>
<dbReference type="SUPFAM" id="SSF52540">
    <property type="entry name" value="P-loop containing nucleoside triphosphate hydrolases"/>
    <property type="match status" value="2"/>
</dbReference>
<keyword evidence="2" id="KW-0547">Nucleotide-binding</keyword>
<dbReference type="AlphaFoldDB" id="B2J4V0"/>
<dbReference type="InterPro" id="IPR050611">
    <property type="entry name" value="ABCF"/>
</dbReference>
<name>B2J4V0_NOSP7</name>
<dbReference type="RefSeq" id="WP_012407098.1">
    <property type="nucleotide sequence ID" value="NC_010628.1"/>
</dbReference>
<organism evidence="5 6">
    <name type="scientific">Nostoc punctiforme (strain ATCC 29133 / PCC 73102)</name>
    <dbReference type="NCBI Taxonomy" id="63737"/>
    <lineage>
        <taxon>Bacteria</taxon>
        <taxon>Bacillati</taxon>
        <taxon>Cyanobacteriota</taxon>
        <taxon>Cyanophyceae</taxon>
        <taxon>Nostocales</taxon>
        <taxon>Nostocaceae</taxon>
        <taxon>Nostoc</taxon>
    </lineage>
</organism>
<dbReference type="PANTHER" id="PTHR19211">
    <property type="entry name" value="ATP-BINDING TRANSPORT PROTEIN-RELATED"/>
    <property type="match status" value="1"/>
</dbReference>
<dbReference type="OrthoDB" id="9762369at2"/>
<evidence type="ECO:0000313" key="5">
    <source>
        <dbReference type="EMBL" id="ACC79072.1"/>
    </source>
</evidence>
<protein>
    <submittedName>
        <fullName evidence="5">ABC transporter related</fullName>
    </submittedName>
</protein>
<dbReference type="NCBIfam" id="NF000355">
    <property type="entry name" value="ribo_prot_ABC_F"/>
    <property type="match status" value="1"/>
</dbReference>
<dbReference type="KEGG" id="npu:Npun_F0287"/>
<feature type="domain" description="ABC transporter" evidence="4">
    <location>
        <begin position="7"/>
        <end position="219"/>
    </location>
</feature>
<evidence type="ECO:0000256" key="1">
    <source>
        <dbReference type="ARBA" id="ARBA00022737"/>
    </source>
</evidence>
<dbReference type="PANTHER" id="PTHR19211:SF6">
    <property type="entry name" value="BLL7188 PROTEIN"/>
    <property type="match status" value="1"/>
</dbReference>
<proteinExistence type="predicted"/>
<dbReference type="EMBL" id="CP001037">
    <property type="protein sequence ID" value="ACC79072.1"/>
    <property type="molecule type" value="Genomic_DNA"/>
</dbReference>
<dbReference type="Pfam" id="PF00005">
    <property type="entry name" value="ABC_tran"/>
    <property type="match status" value="2"/>
</dbReference>
<evidence type="ECO:0000313" key="6">
    <source>
        <dbReference type="Proteomes" id="UP000001191"/>
    </source>
</evidence>